<sequence length="512" mass="53902">MAEHSSSTRTSNASRKRSLDAADGDAGSPAPLGPPHARVSPSSASDAAEAAQSYDKDQHILDALRQWSTSKRSDSDREQLMAKLNLGEGFRQSWRNDVQQERAVNGDGSGSLGAWFDALPTTLPSGGDELRSIRAELEAIVALSQASRNAGAAAQIPEPLLKRARTSLEAVSAARLPARGSSSATDPYAAGPTTQNSQTDRETSSSDSHALLALSSSSSRNGAAPHSSSSEPFSAREHSPTGPRSPPGSNATGTTMPSFRTDSSGNGTLTAPFPTPAGPATAQDPTYHSSQSSGHTTPSRPFYRPTDADPSSAAAAAAAAATVPGPSASSSRRTLGDYMNPWPLNPALAGTFAHFYRGPLTANQVTEILKQDISKSARRALTGQHTGYLGYFHFVGLDDGNLASSRGPRPGPRRMREQPLPTLEKWQCRVCHTELRVPPARVSNLGTHLYGLGARNPRKRGCFVDNLATPAEAVPPPDRDDAGNIVPIGATSRRRRGVGKPDEGQPDEGQEE</sequence>
<evidence type="ECO:0000256" key="1">
    <source>
        <dbReference type="SAM" id="MobiDB-lite"/>
    </source>
</evidence>
<dbReference type="AlphaFoldDB" id="A0AAN6GLY2"/>
<accession>A0AAN6GLY2</accession>
<comment type="caution">
    <text evidence="2">The sequence shown here is derived from an EMBL/GenBank/DDBJ whole genome shotgun (WGS) entry which is preliminary data.</text>
</comment>
<proteinExistence type="predicted"/>
<feature type="compositionally biased region" description="Low complexity" evidence="1">
    <location>
        <begin position="205"/>
        <end position="230"/>
    </location>
</feature>
<feature type="compositionally biased region" description="Polar residues" evidence="1">
    <location>
        <begin position="283"/>
        <end position="299"/>
    </location>
</feature>
<feature type="compositionally biased region" description="Polar residues" evidence="1">
    <location>
        <begin position="247"/>
        <end position="267"/>
    </location>
</feature>
<name>A0AAN6GLY2_9BASI</name>
<feature type="region of interest" description="Disordered" evidence="1">
    <location>
        <begin position="173"/>
        <end position="311"/>
    </location>
</feature>
<feature type="compositionally biased region" description="Polar residues" evidence="1">
    <location>
        <begin position="1"/>
        <end position="13"/>
    </location>
</feature>
<reference evidence="2" key="1">
    <citation type="journal article" date="2023" name="PhytoFront">
        <title>Draft Genome Resources of Seven Strains of Tilletia horrida, Causal Agent of Kernel Smut of Rice.</title>
        <authorList>
            <person name="Khanal S."/>
            <person name="Antony Babu S."/>
            <person name="Zhou X.G."/>
        </authorList>
    </citation>
    <scope>NUCLEOTIDE SEQUENCE</scope>
    <source>
        <strain evidence="2">TX6</strain>
    </source>
</reference>
<gene>
    <name evidence="2" type="ORF">OC846_005124</name>
</gene>
<evidence type="ECO:0000313" key="2">
    <source>
        <dbReference type="EMBL" id="KAK0546809.1"/>
    </source>
</evidence>
<organism evidence="2 3">
    <name type="scientific">Tilletia horrida</name>
    <dbReference type="NCBI Taxonomy" id="155126"/>
    <lineage>
        <taxon>Eukaryota</taxon>
        <taxon>Fungi</taxon>
        <taxon>Dikarya</taxon>
        <taxon>Basidiomycota</taxon>
        <taxon>Ustilaginomycotina</taxon>
        <taxon>Exobasidiomycetes</taxon>
        <taxon>Tilletiales</taxon>
        <taxon>Tilletiaceae</taxon>
        <taxon>Tilletia</taxon>
    </lineage>
</organism>
<feature type="compositionally biased region" description="Low complexity" evidence="1">
    <location>
        <begin position="268"/>
        <end position="282"/>
    </location>
</feature>
<feature type="region of interest" description="Disordered" evidence="1">
    <location>
        <begin position="1"/>
        <end position="58"/>
    </location>
</feature>
<feature type="region of interest" description="Disordered" evidence="1">
    <location>
        <begin position="470"/>
        <end position="512"/>
    </location>
</feature>
<protein>
    <submittedName>
        <fullName evidence="2">Uncharacterized protein</fullName>
    </submittedName>
</protein>
<keyword evidence="3" id="KW-1185">Reference proteome</keyword>
<dbReference type="Proteomes" id="UP001176517">
    <property type="component" value="Unassembled WGS sequence"/>
</dbReference>
<dbReference type="EMBL" id="JAPDMZ010000180">
    <property type="protein sequence ID" value="KAK0546809.1"/>
    <property type="molecule type" value="Genomic_DNA"/>
</dbReference>
<feature type="compositionally biased region" description="Low complexity" evidence="1">
    <location>
        <begin position="40"/>
        <end position="53"/>
    </location>
</feature>
<evidence type="ECO:0000313" key="3">
    <source>
        <dbReference type="Proteomes" id="UP001176517"/>
    </source>
</evidence>